<organism evidence="3 4">
    <name type="scientific">Marivirga lumbricoides</name>
    <dbReference type="NCBI Taxonomy" id="1046115"/>
    <lineage>
        <taxon>Bacteria</taxon>
        <taxon>Pseudomonadati</taxon>
        <taxon>Bacteroidota</taxon>
        <taxon>Cytophagia</taxon>
        <taxon>Cytophagales</taxon>
        <taxon>Marivirgaceae</taxon>
        <taxon>Marivirga</taxon>
    </lineage>
</organism>
<evidence type="ECO:0000313" key="3">
    <source>
        <dbReference type="EMBL" id="PTB97589.1"/>
    </source>
</evidence>
<accession>A0A2T4DUV0</accession>
<dbReference type="Proteomes" id="UP000636010">
    <property type="component" value="Unassembled WGS sequence"/>
</dbReference>
<dbReference type="RefSeq" id="WP_188460008.1">
    <property type="nucleotide sequence ID" value="NZ_BAABHU010000001.1"/>
</dbReference>
<protein>
    <recommendedName>
        <fullName evidence="6">Lipocalin-like domain-containing protein</fullName>
    </recommendedName>
</protein>
<gene>
    <name evidence="3" type="ORF">C9994_02160</name>
    <name evidence="2" type="ORF">GCM10011506_02690</name>
</gene>
<evidence type="ECO:0000256" key="1">
    <source>
        <dbReference type="SAM" id="SignalP"/>
    </source>
</evidence>
<keyword evidence="5" id="KW-1185">Reference proteome</keyword>
<evidence type="ECO:0000313" key="2">
    <source>
        <dbReference type="EMBL" id="GGC20955.1"/>
    </source>
</evidence>
<reference evidence="2" key="1">
    <citation type="journal article" date="2014" name="Int. J. Syst. Evol. Microbiol.">
        <title>Complete genome of a new Firmicutes species belonging to the dominant human colonic microbiota ('Ruminococcus bicirculans') reveals two chromosomes and a selective capacity to utilize plant glucans.</title>
        <authorList>
            <consortium name="NISC Comparative Sequencing Program"/>
            <person name="Wegmann U."/>
            <person name="Louis P."/>
            <person name="Goesmann A."/>
            <person name="Henrissat B."/>
            <person name="Duncan S.H."/>
            <person name="Flint H.J."/>
        </authorList>
    </citation>
    <scope>NUCLEOTIDE SEQUENCE</scope>
    <source>
        <strain evidence="2">CGMCC 1.10832</strain>
    </source>
</reference>
<evidence type="ECO:0000313" key="5">
    <source>
        <dbReference type="Proteomes" id="UP000636010"/>
    </source>
</evidence>
<dbReference type="Proteomes" id="UP000240608">
    <property type="component" value="Unassembled WGS sequence"/>
</dbReference>
<feature type="chain" id="PRO_5015424651" description="Lipocalin-like domain-containing protein" evidence="1">
    <location>
        <begin position="24"/>
        <end position="147"/>
    </location>
</feature>
<reference evidence="3 4" key="2">
    <citation type="submission" date="2018-03" db="EMBL/GenBank/DDBJ databases">
        <title>Cross-interface Injection: A General Nanoliter Liquid Handling Method Applied to Single Cells Genome Amplification Automated Nanoliter Liquid Handling Applied to Single Cell Multiple Displacement Amplification.</title>
        <authorList>
            <person name="Yun J."/>
            <person name="Xu P."/>
            <person name="Xu J."/>
            <person name="Dai X."/>
            <person name="Wang Y."/>
            <person name="Zheng X."/>
            <person name="Cao C."/>
            <person name="Yi Q."/>
            <person name="Zhu Y."/>
            <person name="Wang L."/>
            <person name="Dong Z."/>
            <person name="Huang Y."/>
            <person name="Huang L."/>
            <person name="Du W."/>
        </authorList>
    </citation>
    <scope>NUCLEOTIDE SEQUENCE [LARGE SCALE GENOMIC DNA]</scope>
    <source>
        <strain evidence="3 4">Z-D1-2</strain>
    </source>
</reference>
<evidence type="ECO:0008006" key="6">
    <source>
        <dbReference type="Google" id="ProtNLM"/>
    </source>
</evidence>
<comment type="caution">
    <text evidence="3">The sequence shown here is derived from an EMBL/GenBank/DDBJ whole genome shotgun (WGS) entry which is preliminary data.</text>
</comment>
<name>A0A2T4DUV0_9BACT</name>
<dbReference type="PROSITE" id="PS51257">
    <property type="entry name" value="PROKAR_LIPOPROTEIN"/>
    <property type="match status" value="1"/>
</dbReference>
<evidence type="ECO:0000313" key="4">
    <source>
        <dbReference type="Proteomes" id="UP000240608"/>
    </source>
</evidence>
<dbReference type="AlphaFoldDB" id="A0A2T4DUV0"/>
<reference evidence="5" key="3">
    <citation type="journal article" date="2019" name="Int. J. Syst. Evol. Microbiol.">
        <title>The Global Catalogue of Microorganisms (GCM) 10K type strain sequencing project: providing services to taxonomists for standard genome sequencing and annotation.</title>
        <authorList>
            <consortium name="The Broad Institute Genomics Platform"/>
            <consortium name="The Broad Institute Genome Sequencing Center for Infectious Disease"/>
            <person name="Wu L."/>
            <person name="Ma J."/>
        </authorList>
    </citation>
    <scope>NUCLEOTIDE SEQUENCE [LARGE SCALE GENOMIC DNA]</scope>
    <source>
        <strain evidence="5">CGMCC 1.10832</strain>
    </source>
</reference>
<sequence>MKKNFTLLSYVVIALTLVFTACKKDDDVSPEEEKINQLNGTWEINSAKTPDANETLSGVSITFSGANTTYTVNGLATLESNNLNHGDVFAASGSFSLSGSNFNELTLVSGKVITINVTETTLTLNYSSPYPKPTSDNANITLTATKQ</sequence>
<dbReference type="EMBL" id="BMEC01000001">
    <property type="protein sequence ID" value="GGC20955.1"/>
    <property type="molecule type" value="Genomic_DNA"/>
</dbReference>
<proteinExistence type="predicted"/>
<dbReference type="EMBL" id="PYVU01000010">
    <property type="protein sequence ID" value="PTB97589.1"/>
    <property type="molecule type" value="Genomic_DNA"/>
</dbReference>
<keyword evidence="1" id="KW-0732">Signal</keyword>
<feature type="signal peptide" evidence="1">
    <location>
        <begin position="1"/>
        <end position="23"/>
    </location>
</feature>
<reference evidence="2" key="4">
    <citation type="submission" date="2024-05" db="EMBL/GenBank/DDBJ databases">
        <authorList>
            <person name="Sun Q."/>
            <person name="Zhou Y."/>
        </authorList>
    </citation>
    <scope>NUCLEOTIDE SEQUENCE</scope>
    <source>
        <strain evidence="2">CGMCC 1.10832</strain>
    </source>
</reference>